<name>A0A6I8LVU6_9PSEU</name>
<dbReference type="AlphaFoldDB" id="A0A6I8LVU6"/>
<accession>A0A6I8LVU6</accession>
<reference evidence="1 2" key="1">
    <citation type="submission" date="2019-09" db="EMBL/GenBank/DDBJ databases">
        <authorList>
            <person name="Leyn A S."/>
        </authorList>
    </citation>
    <scope>NUCLEOTIDE SEQUENCE [LARGE SCALE GENOMIC DNA]</scope>
    <source>
        <strain evidence="1">AA231_1</strain>
    </source>
</reference>
<sequence length="255" mass="25841">MSAAATASLTSLIEGQLPGTVSTASAVAAATENRAAGPVLRVRGDLATLLPAGGLRRGTTVAVDGSTALLLTLLATATSEGCWAAVVGMPDIGLLAASEIGVALHRLVLVPDPGNALASVVAALLDGADLVVIAAADLVRDGMKGQAMARRLTARARSRGGVLVPFGAGGLWPAAELRLSATDRRWSGFDDGHGYLTVHETVVTVRGRGSAARPNRARLILQEEAPLAGGTFSHLDNEVRNRAFGSSDVTQGGLG</sequence>
<dbReference type="Proteomes" id="UP000399805">
    <property type="component" value="Unassembled WGS sequence"/>
</dbReference>
<organism evidence="1 2">
    <name type="scientific">Amycolatopsis camponoti</name>
    <dbReference type="NCBI Taxonomy" id="2606593"/>
    <lineage>
        <taxon>Bacteria</taxon>
        <taxon>Bacillati</taxon>
        <taxon>Actinomycetota</taxon>
        <taxon>Actinomycetes</taxon>
        <taxon>Pseudonocardiales</taxon>
        <taxon>Pseudonocardiaceae</taxon>
        <taxon>Amycolatopsis</taxon>
    </lineage>
</organism>
<keyword evidence="2" id="KW-1185">Reference proteome</keyword>
<evidence type="ECO:0008006" key="3">
    <source>
        <dbReference type="Google" id="ProtNLM"/>
    </source>
</evidence>
<protein>
    <recommendedName>
        <fullName evidence="3">Recombinase A</fullName>
    </recommendedName>
</protein>
<dbReference type="EMBL" id="CABVGP010000002">
    <property type="protein sequence ID" value="VVJ19616.1"/>
    <property type="molecule type" value="Genomic_DNA"/>
</dbReference>
<gene>
    <name evidence="1" type="ORF">AA23TX_04637</name>
</gene>
<evidence type="ECO:0000313" key="1">
    <source>
        <dbReference type="EMBL" id="VVJ19616.1"/>
    </source>
</evidence>
<proteinExistence type="predicted"/>
<evidence type="ECO:0000313" key="2">
    <source>
        <dbReference type="Proteomes" id="UP000399805"/>
    </source>
</evidence>